<dbReference type="EMBL" id="CP053452">
    <property type="protein sequence ID" value="QJW95938.1"/>
    <property type="molecule type" value="Genomic_DNA"/>
</dbReference>
<dbReference type="Proteomes" id="UP000503447">
    <property type="component" value="Chromosome"/>
</dbReference>
<protein>
    <submittedName>
        <fullName evidence="1">Uncharacterized protein</fullName>
    </submittedName>
</protein>
<keyword evidence="2" id="KW-1185">Reference proteome</keyword>
<evidence type="ECO:0000313" key="1">
    <source>
        <dbReference type="EMBL" id="QJW95938.1"/>
    </source>
</evidence>
<gene>
    <name evidence="1" type="ORF">FTUN_3492</name>
</gene>
<sequence>MPFPLLPLVALNALFDGACGLLGPPGRLLCSGLFKQVYGAIGLGLLVYTAAHVGQIKGLITLPVQVPWPR</sequence>
<organism evidence="1 2">
    <name type="scientific">Frigoriglobus tundricola</name>
    <dbReference type="NCBI Taxonomy" id="2774151"/>
    <lineage>
        <taxon>Bacteria</taxon>
        <taxon>Pseudomonadati</taxon>
        <taxon>Planctomycetota</taxon>
        <taxon>Planctomycetia</taxon>
        <taxon>Gemmatales</taxon>
        <taxon>Gemmataceae</taxon>
        <taxon>Frigoriglobus</taxon>
    </lineage>
</organism>
<reference evidence="2" key="1">
    <citation type="submission" date="2020-05" db="EMBL/GenBank/DDBJ databases">
        <title>Frigoriglobus tundricola gen. nov., sp. nov., a psychrotolerant cellulolytic planctomycete of the family Gemmataceae with two divergent copies of 16S rRNA gene.</title>
        <authorList>
            <person name="Kulichevskaya I.S."/>
            <person name="Ivanova A.A."/>
            <person name="Naumoff D.G."/>
            <person name="Beletsky A.V."/>
            <person name="Rijpstra W.I.C."/>
            <person name="Sinninghe Damste J.S."/>
            <person name="Mardanov A.V."/>
            <person name="Ravin N.V."/>
            <person name="Dedysh S.N."/>
        </authorList>
    </citation>
    <scope>NUCLEOTIDE SEQUENCE [LARGE SCALE GENOMIC DNA]</scope>
    <source>
        <strain evidence="2">PL17</strain>
    </source>
</reference>
<proteinExistence type="predicted"/>
<dbReference type="KEGG" id="ftj:FTUN_3492"/>
<name>A0A6M5YPT3_9BACT</name>
<dbReference type="RefSeq" id="WP_171471609.1">
    <property type="nucleotide sequence ID" value="NZ_CP053452.2"/>
</dbReference>
<evidence type="ECO:0000313" key="2">
    <source>
        <dbReference type="Proteomes" id="UP000503447"/>
    </source>
</evidence>
<dbReference type="AlphaFoldDB" id="A0A6M5YPT3"/>
<accession>A0A6M5YPT3</accession>